<dbReference type="RefSeq" id="WP_302705085.1">
    <property type="nucleotide sequence ID" value="NZ_JAULSC010000001.1"/>
</dbReference>
<proteinExistence type="inferred from homology"/>
<dbReference type="NCBIfam" id="NF005878">
    <property type="entry name" value="PRK07825.1"/>
    <property type="match status" value="1"/>
</dbReference>
<keyword evidence="5" id="KW-1185">Reference proteome</keyword>
<evidence type="ECO:0000313" key="5">
    <source>
        <dbReference type="Proteomes" id="UP001168363"/>
    </source>
</evidence>
<gene>
    <name evidence="4" type="ORF">QWJ41_00180</name>
</gene>
<sequence>MPSSSARRPDLPAVRDRVVVVTGAGRGIGRATAARFAGAGARVLVGDLDTAAAREAAEAIGASVGDPARVRGVRVDVADRASYAALVAEAEAWGPVEVLVNNAGIMPLGPLLEQGEASIDTTLEVNLRAVVTGTRLVAPGMVERGRGHVVNVASAVGRVGLAGGAVYSASKFGVVGFSEAARGELAPHGVHVSCVLPTVVATELAAGVHATRGMRPCTPEEVADTVLDVVRRPRFETWVPGYAKALFHTSNALPRRARDLLSHAMGADAALTHVDAGARAAYERRAAR</sequence>
<protein>
    <submittedName>
        <fullName evidence="4">SDR family NAD(P)-dependent oxidoreductase</fullName>
    </submittedName>
</protein>
<dbReference type="InterPro" id="IPR036291">
    <property type="entry name" value="NAD(P)-bd_dom_sf"/>
</dbReference>
<dbReference type="Pfam" id="PF00106">
    <property type="entry name" value="adh_short"/>
    <property type="match status" value="1"/>
</dbReference>
<dbReference type="EMBL" id="JAULSC010000001">
    <property type="protein sequence ID" value="MDO3394126.1"/>
    <property type="molecule type" value="Genomic_DNA"/>
</dbReference>
<keyword evidence="2" id="KW-0560">Oxidoreductase</keyword>
<evidence type="ECO:0000256" key="1">
    <source>
        <dbReference type="ARBA" id="ARBA00006484"/>
    </source>
</evidence>
<dbReference type="CDD" id="cd05233">
    <property type="entry name" value="SDR_c"/>
    <property type="match status" value="1"/>
</dbReference>
<dbReference type="PRINTS" id="PR00080">
    <property type="entry name" value="SDRFAMILY"/>
</dbReference>
<comment type="similarity">
    <text evidence="1 3">Belongs to the short-chain dehydrogenases/reductases (SDR) family.</text>
</comment>
<dbReference type="Gene3D" id="3.40.50.720">
    <property type="entry name" value="NAD(P)-binding Rossmann-like Domain"/>
    <property type="match status" value="1"/>
</dbReference>
<reference evidence="4" key="1">
    <citation type="submission" date="2023-06" db="EMBL/GenBank/DDBJ databases">
        <title>Genome sequence of Nocardioides sp. SOB44.</title>
        <authorList>
            <person name="Zhang G."/>
        </authorList>
    </citation>
    <scope>NUCLEOTIDE SEQUENCE</scope>
    <source>
        <strain evidence="4">SOB44</strain>
    </source>
</reference>
<dbReference type="PRINTS" id="PR00081">
    <property type="entry name" value="GDHRDH"/>
</dbReference>
<accession>A0ABT8TNM6</accession>
<name>A0ABT8TNM6_9ACTN</name>
<comment type="caution">
    <text evidence="4">The sequence shown here is derived from an EMBL/GenBank/DDBJ whole genome shotgun (WGS) entry which is preliminary data.</text>
</comment>
<evidence type="ECO:0000256" key="3">
    <source>
        <dbReference type="RuleBase" id="RU000363"/>
    </source>
</evidence>
<dbReference type="SUPFAM" id="SSF51735">
    <property type="entry name" value="NAD(P)-binding Rossmann-fold domains"/>
    <property type="match status" value="1"/>
</dbReference>
<dbReference type="PROSITE" id="PS00061">
    <property type="entry name" value="ADH_SHORT"/>
    <property type="match status" value="1"/>
</dbReference>
<dbReference type="Proteomes" id="UP001168363">
    <property type="component" value="Unassembled WGS sequence"/>
</dbReference>
<dbReference type="InterPro" id="IPR020904">
    <property type="entry name" value="Sc_DH/Rdtase_CS"/>
</dbReference>
<evidence type="ECO:0000313" key="4">
    <source>
        <dbReference type="EMBL" id="MDO3394126.1"/>
    </source>
</evidence>
<dbReference type="InterPro" id="IPR002347">
    <property type="entry name" value="SDR_fam"/>
</dbReference>
<organism evidence="4 5">
    <name type="scientific">Nocardioides cremeus</name>
    <dbReference type="NCBI Taxonomy" id="3058044"/>
    <lineage>
        <taxon>Bacteria</taxon>
        <taxon>Bacillati</taxon>
        <taxon>Actinomycetota</taxon>
        <taxon>Actinomycetes</taxon>
        <taxon>Propionibacteriales</taxon>
        <taxon>Nocardioidaceae</taxon>
        <taxon>Nocardioides</taxon>
    </lineage>
</organism>
<dbReference type="PANTHER" id="PTHR24322:SF736">
    <property type="entry name" value="RETINOL DEHYDROGENASE 10"/>
    <property type="match status" value="1"/>
</dbReference>
<evidence type="ECO:0000256" key="2">
    <source>
        <dbReference type="ARBA" id="ARBA00023002"/>
    </source>
</evidence>
<dbReference type="PANTHER" id="PTHR24322">
    <property type="entry name" value="PKSB"/>
    <property type="match status" value="1"/>
</dbReference>